<keyword evidence="1" id="KW-1015">Disulfide bond</keyword>
<dbReference type="GO" id="GO:0006508">
    <property type="term" value="P:proteolysis"/>
    <property type="evidence" value="ECO:0007669"/>
    <property type="project" value="UniProtKB-KW"/>
</dbReference>
<gene>
    <name evidence="6" type="ORF">IWQ62_000057</name>
</gene>
<evidence type="ECO:0000256" key="4">
    <source>
        <dbReference type="SAM" id="SignalP"/>
    </source>
</evidence>
<dbReference type="FunFam" id="2.40.10.10:FF:000068">
    <property type="entry name" value="transmembrane protease serine 2"/>
    <property type="match status" value="1"/>
</dbReference>
<dbReference type="PRINTS" id="PR00722">
    <property type="entry name" value="CHYMOTRYPSIN"/>
</dbReference>
<keyword evidence="2" id="KW-0645">Protease</keyword>
<evidence type="ECO:0000256" key="2">
    <source>
        <dbReference type="RuleBase" id="RU363034"/>
    </source>
</evidence>
<feature type="region of interest" description="Disordered" evidence="3">
    <location>
        <begin position="294"/>
        <end position="320"/>
    </location>
</feature>
<dbReference type="OrthoDB" id="6380398at2759"/>
<evidence type="ECO:0000259" key="5">
    <source>
        <dbReference type="PROSITE" id="PS50240"/>
    </source>
</evidence>
<proteinExistence type="predicted"/>
<dbReference type="InterPro" id="IPR043504">
    <property type="entry name" value="Peptidase_S1_PA_chymotrypsin"/>
</dbReference>
<keyword evidence="4" id="KW-0732">Signal</keyword>
<dbReference type="CDD" id="cd00190">
    <property type="entry name" value="Tryp_SPc"/>
    <property type="match status" value="1"/>
</dbReference>
<evidence type="ECO:0000313" key="6">
    <source>
        <dbReference type="EMBL" id="KAJ1970230.1"/>
    </source>
</evidence>
<organism evidence="6 7">
    <name type="scientific">Dispira parvispora</name>
    <dbReference type="NCBI Taxonomy" id="1520584"/>
    <lineage>
        <taxon>Eukaryota</taxon>
        <taxon>Fungi</taxon>
        <taxon>Fungi incertae sedis</taxon>
        <taxon>Zoopagomycota</taxon>
        <taxon>Kickxellomycotina</taxon>
        <taxon>Dimargaritomycetes</taxon>
        <taxon>Dimargaritales</taxon>
        <taxon>Dimargaritaceae</taxon>
        <taxon>Dispira</taxon>
    </lineage>
</organism>
<protein>
    <recommendedName>
        <fullName evidence="5">Peptidase S1 domain-containing protein</fullName>
    </recommendedName>
</protein>
<dbReference type="InterPro" id="IPR001254">
    <property type="entry name" value="Trypsin_dom"/>
</dbReference>
<feature type="chain" id="PRO_5040973090" description="Peptidase S1 domain-containing protein" evidence="4">
    <location>
        <begin position="21"/>
        <end position="348"/>
    </location>
</feature>
<dbReference type="Pfam" id="PF00089">
    <property type="entry name" value="Trypsin"/>
    <property type="match status" value="1"/>
</dbReference>
<dbReference type="Gene3D" id="2.40.10.10">
    <property type="entry name" value="Trypsin-like serine proteases"/>
    <property type="match status" value="1"/>
</dbReference>
<dbReference type="PANTHER" id="PTHR24252">
    <property type="entry name" value="ACROSIN-RELATED"/>
    <property type="match status" value="1"/>
</dbReference>
<dbReference type="AlphaFoldDB" id="A0A9W8AVI1"/>
<dbReference type="InterPro" id="IPR009003">
    <property type="entry name" value="Peptidase_S1_PA"/>
</dbReference>
<dbReference type="PANTHER" id="PTHR24252:SF7">
    <property type="entry name" value="HYALIN"/>
    <property type="match status" value="1"/>
</dbReference>
<dbReference type="SMART" id="SM00020">
    <property type="entry name" value="Tryp_SPc"/>
    <property type="match status" value="1"/>
</dbReference>
<keyword evidence="2" id="KW-0720">Serine protease</keyword>
<dbReference type="PROSITE" id="PS00135">
    <property type="entry name" value="TRYPSIN_SER"/>
    <property type="match status" value="1"/>
</dbReference>
<sequence>MLQLWQLVTWSVALARIVSSFPDSLSSDSTTQAQAASRIIGGEDAQAMQFPFMAHLQLKKGDTYSECGSTIISPEWIVTAAHCVTRKDNGKPYPSSDISFTVGILGDQLLNQYTATQVEVHPAFDFERVIDDIALVKVSPSIQFSDSVQAADVWTSKVNDGEMAVAIGWGSVDGVDVSQQASTIQYVGVRISNDRRKCVRIDIAFENSNEDVICTANNPGRDTCQGDSGGPLAIPLSENDSAGNKYALLGITSYGYSPSSQQSCGAQDGIAFYTHVAYYLPFITSVTGLSEKELSVGDGSSPTAGSPSSGSSSTANDGASSTYALGTSDSRLLFFTLVLPLTSHLMFG</sequence>
<feature type="signal peptide" evidence="4">
    <location>
        <begin position="1"/>
        <end position="20"/>
    </location>
</feature>
<reference evidence="6" key="1">
    <citation type="submission" date="2022-07" db="EMBL/GenBank/DDBJ databases">
        <title>Phylogenomic reconstructions and comparative analyses of Kickxellomycotina fungi.</title>
        <authorList>
            <person name="Reynolds N.K."/>
            <person name="Stajich J.E."/>
            <person name="Barry K."/>
            <person name="Grigoriev I.V."/>
            <person name="Crous P."/>
            <person name="Smith M.E."/>
        </authorList>
    </citation>
    <scope>NUCLEOTIDE SEQUENCE</scope>
    <source>
        <strain evidence="6">RSA 1196</strain>
    </source>
</reference>
<evidence type="ECO:0000256" key="1">
    <source>
        <dbReference type="ARBA" id="ARBA00023157"/>
    </source>
</evidence>
<keyword evidence="7" id="KW-1185">Reference proteome</keyword>
<dbReference type="EMBL" id="JANBPY010000002">
    <property type="protein sequence ID" value="KAJ1970230.1"/>
    <property type="molecule type" value="Genomic_DNA"/>
</dbReference>
<dbReference type="InterPro" id="IPR033116">
    <property type="entry name" value="TRYPSIN_SER"/>
</dbReference>
<dbReference type="InterPro" id="IPR001314">
    <property type="entry name" value="Peptidase_S1A"/>
</dbReference>
<comment type="caution">
    <text evidence="6">The sequence shown here is derived from an EMBL/GenBank/DDBJ whole genome shotgun (WGS) entry which is preliminary data.</text>
</comment>
<dbReference type="PROSITE" id="PS50240">
    <property type="entry name" value="TRYPSIN_DOM"/>
    <property type="match status" value="1"/>
</dbReference>
<dbReference type="PROSITE" id="PS00134">
    <property type="entry name" value="TRYPSIN_HIS"/>
    <property type="match status" value="1"/>
</dbReference>
<dbReference type="SUPFAM" id="SSF50494">
    <property type="entry name" value="Trypsin-like serine proteases"/>
    <property type="match status" value="1"/>
</dbReference>
<dbReference type="GO" id="GO:0004252">
    <property type="term" value="F:serine-type endopeptidase activity"/>
    <property type="evidence" value="ECO:0007669"/>
    <property type="project" value="InterPro"/>
</dbReference>
<accession>A0A9W8AVI1</accession>
<feature type="domain" description="Peptidase S1" evidence="5">
    <location>
        <begin position="39"/>
        <end position="288"/>
    </location>
</feature>
<feature type="compositionally biased region" description="Low complexity" evidence="3">
    <location>
        <begin position="297"/>
        <end position="320"/>
    </location>
</feature>
<evidence type="ECO:0000313" key="7">
    <source>
        <dbReference type="Proteomes" id="UP001150925"/>
    </source>
</evidence>
<dbReference type="InterPro" id="IPR018114">
    <property type="entry name" value="TRYPSIN_HIS"/>
</dbReference>
<keyword evidence="2" id="KW-0378">Hydrolase</keyword>
<evidence type="ECO:0000256" key="3">
    <source>
        <dbReference type="SAM" id="MobiDB-lite"/>
    </source>
</evidence>
<name>A0A9W8AVI1_9FUNG</name>
<dbReference type="Proteomes" id="UP001150925">
    <property type="component" value="Unassembled WGS sequence"/>
</dbReference>